<dbReference type="GeneID" id="36571550"/>
<dbReference type="AlphaFoldDB" id="A0A2T3BFP8"/>
<dbReference type="EMBL" id="KZ679006">
    <property type="protein sequence ID" value="PSS28250.1"/>
    <property type="molecule type" value="Genomic_DNA"/>
</dbReference>
<feature type="region of interest" description="Disordered" evidence="1">
    <location>
        <begin position="56"/>
        <end position="114"/>
    </location>
</feature>
<name>A0A2T3BFP8_AMORE</name>
<evidence type="ECO:0000313" key="2">
    <source>
        <dbReference type="EMBL" id="PSS28250.1"/>
    </source>
</evidence>
<evidence type="ECO:0000256" key="1">
    <source>
        <dbReference type="SAM" id="MobiDB-lite"/>
    </source>
</evidence>
<feature type="compositionally biased region" description="Polar residues" evidence="1">
    <location>
        <begin position="60"/>
        <end position="93"/>
    </location>
</feature>
<dbReference type="RefSeq" id="XP_024725775.1">
    <property type="nucleotide sequence ID" value="XM_024863469.1"/>
</dbReference>
<evidence type="ECO:0000313" key="3">
    <source>
        <dbReference type="Proteomes" id="UP000241818"/>
    </source>
</evidence>
<protein>
    <submittedName>
        <fullName evidence="2">Uncharacterized protein</fullName>
    </submittedName>
</protein>
<reference evidence="2 3" key="1">
    <citation type="journal article" date="2018" name="New Phytol.">
        <title>Comparative genomics and transcriptomics depict ericoid mycorrhizal fungi as versatile saprotrophs and plant mutualists.</title>
        <authorList>
            <person name="Martino E."/>
            <person name="Morin E."/>
            <person name="Grelet G.A."/>
            <person name="Kuo A."/>
            <person name="Kohler A."/>
            <person name="Daghino S."/>
            <person name="Barry K.W."/>
            <person name="Cichocki N."/>
            <person name="Clum A."/>
            <person name="Dockter R.B."/>
            <person name="Hainaut M."/>
            <person name="Kuo R.C."/>
            <person name="LaButti K."/>
            <person name="Lindahl B.D."/>
            <person name="Lindquist E.A."/>
            <person name="Lipzen A."/>
            <person name="Khouja H.R."/>
            <person name="Magnuson J."/>
            <person name="Murat C."/>
            <person name="Ohm R.A."/>
            <person name="Singer S.W."/>
            <person name="Spatafora J.W."/>
            <person name="Wang M."/>
            <person name="Veneault-Fourrey C."/>
            <person name="Henrissat B."/>
            <person name="Grigoriev I.V."/>
            <person name="Martin F.M."/>
            <person name="Perotto S."/>
        </authorList>
    </citation>
    <scope>NUCLEOTIDE SEQUENCE [LARGE SCALE GENOMIC DNA]</scope>
    <source>
        <strain evidence="2 3">ATCC 22711</strain>
    </source>
</reference>
<keyword evidence="3" id="KW-1185">Reference proteome</keyword>
<gene>
    <name evidence="2" type="ORF">M430DRAFT_164782</name>
</gene>
<dbReference type="InParanoid" id="A0A2T3BFP8"/>
<sequence length="127" mass="14167">MKEYNEVKATLMASDDKVIRAYGWHLHQQTQDPDLTEAIGAFIKRSPSRFRVSDHIPARPQQSSFNVPQQSDFSVPQQSGFNVPQQSGFSVPQQFGGLGGPPGGLDEQYQEPTVQQSMYSIANLVRE</sequence>
<dbReference type="Proteomes" id="UP000241818">
    <property type="component" value="Unassembled WGS sequence"/>
</dbReference>
<organism evidence="2 3">
    <name type="scientific">Amorphotheca resinae ATCC 22711</name>
    <dbReference type="NCBI Taxonomy" id="857342"/>
    <lineage>
        <taxon>Eukaryota</taxon>
        <taxon>Fungi</taxon>
        <taxon>Dikarya</taxon>
        <taxon>Ascomycota</taxon>
        <taxon>Pezizomycotina</taxon>
        <taxon>Leotiomycetes</taxon>
        <taxon>Helotiales</taxon>
        <taxon>Amorphothecaceae</taxon>
        <taxon>Amorphotheca</taxon>
    </lineage>
</organism>
<accession>A0A2T3BFP8</accession>
<proteinExistence type="predicted"/>